<evidence type="ECO:0008006" key="4">
    <source>
        <dbReference type="Google" id="ProtNLM"/>
    </source>
</evidence>
<proteinExistence type="predicted"/>
<name>A0A1H0T486_9BACT</name>
<dbReference type="RefSeq" id="WP_092224101.1">
    <property type="nucleotide sequence ID" value="NZ_FNJI01000022.1"/>
</dbReference>
<dbReference type="InterPro" id="IPR011989">
    <property type="entry name" value="ARM-like"/>
</dbReference>
<organism evidence="2 3">
    <name type="scientific">Desulforhopalus singaporensis</name>
    <dbReference type="NCBI Taxonomy" id="91360"/>
    <lineage>
        <taxon>Bacteria</taxon>
        <taxon>Pseudomonadati</taxon>
        <taxon>Thermodesulfobacteriota</taxon>
        <taxon>Desulfobulbia</taxon>
        <taxon>Desulfobulbales</taxon>
        <taxon>Desulfocapsaceae</taxon>
        <taxon>Desulforhopalus</taxon>
    </lineage>
</organism>
<dbReference type="OrthoDB" id="5431529at2"/>
<dbReference type="Proteomes" id="UP000199073">
    <property type="component" value="Unassembled WGS sequence"/>
</dbReference>
<reference evidence="2 3" key="1">
    <citation type="submission" date="2016-10" db="EMBL/GenBank/DDBJ databases">
        <authorList>
            <person name="de Groot N.N."/>
        </authorList>
    </citation>
    <scope>NUCLEOTIDE SEQUENCE [LARGE SCALE GENOMIC DNA]</scope>
    <source>
        <strain evidence="2 3">DSM 12130</strain>
    </source>
</reference>
<keyword evidence="1" id="KW-0732">Signal</keyword>
<evidence type="ECO:0000256" key="1">
    <source>
        <dbReference type="SAM" id="SignalP"/>
    </source>
</evidence>
<feature type="signal peptide" evidence="1">
    <location>
        <begin position="1"/>
        <end position="23"/>
    </location>
</feature>
<sequence>MKTVLRCLVFCFVLATICRPCPASDTPDGKINSLIDDLNSASITRRINAAKIVTRAGFESEELFTTIESLLKQGYTTAKSSKSIDEMSWLCKALAASGDYAYSRLLHEVADKASSPKLKKYARQSADLIEEYAKRNAVMNNKTSWKTDLTDEENRLINMLFSGDSALIREGAKMIYRCNTLDIAVYDATEKQILTMLPNIDNSLQSDTVAWLCKALSSSGNKKYIPTLKRVLSSTRSNSLKKHARKALNNL</sequence>
<gene>
    <name evidence="2" type="ORF">SAMN05660330_02913</name>
</gene>
<dbReference type="Gene3D" id="1.25.10.10">
    <property type="entry name" value="Leucine-rich Repeat Variant"/>
    <property type="match status" value="1"/>
</dbReference>
<dbReference type="InterPro" id="IPR016024">
    <property type="entry name" value="ARM-type_fold"/>
</dbReference>
<dbReference type="AlphaFoldDB" id="A0A1H0T486"/>
<dbReference type="STRING" id="91360.SAMN05660330_02913"/>
<dbReference type="SUPFAM" id="SSF48371">
    <property type="entry name" value="ARM repeat"/>
    <property type="match status" value="1"/>
</dbReference>
<dbReference type="EMBL" id="FNJI01000022">
    <property type="protein sequence ID" value="SDP48645.1"/>
    <property type="molecule type" value="Genomic_DNA"/>
</dbReference>
<feature type="chain" id="PRO_5011627188" description="HEAT repeat-containing protein" evidence="1">
    <location>
        <begin position="24"/>
        <end position="251"/>
    </location>
</feature>
<evidence type="ECO:0000313" key="2">
    <source>
        <dbReference type="EMBL" id="SDP48645.1"/>
    </source>
</evidence>
<accession>A0A1H0T486</accession>
<protein>
    <recommendedName>
        <fullName evidence="4">HEAT repeat-containing protein</fullName>
    </recommendedName>
</protein>
<keyword evidence="3" id="KW-1185">Reference proteome</keyword>
<evidence type="ECO:0000313" key="3">
    <source>
        <dbReference type="Proteomes" id="UP000199073"/>
    </source>
</evidence>